<proteinExistence type="predicted"/>
<feature type="region of interest" description="Disordered" evidence="2">
    <location>
        <begin position="434"/>
        <end position="461"/>
    </location>
</feature>
<dbReference type="AlphaFoldDB" id="A0A1L9C2P9"/>
<dbReference type="InterPro" id="IPR016187">
    <property type="entry name" value="CTDL_fold"/>
</dbReference>
<evidence type="ECO:0000313" key="6">
    <source>
        <dbReference type="Proteomes" id="UP000185713"/>
    </source>
</evidence>
<feature type="coiled-coil region" evidence="1">
    <location>
        <begin position="386"/>
        <end position="420"/>
    </location>
</feature>
<dbReference type="Pfam" id="PF03781">
    <property type="entry name" value="FGE-sulfatase"/>
    <property type="match status" value="1"/>
</dbReference>
<feature type="domain" description="Sulfatase-modifying factor enzyme-like" evidence="3">
    <location>
        <begin position="551"/>
        <end position="766"/>
    </location>
</feature>
<evidence type="ECO:0000259" key="3">
    <source>
        <dbReference type="Pfam" id="PF03781"/>
    </source>
</evidence>
<evidence type="ECO:0000256" key="2">
    <source>
        <dbReference type="SAM" id="MobiDB-lite"/>
    </source>
</evidence>
<dbReference type="RefSeq" id="WP_084006327.1">
    <property type="nucleotide sequence ID" value="NZ_FXBN01000002.1"/>
</dbReference>
<protein>
    <submittedName>
        <fullName evidence="5">Formylglycine-generating enzyme, required for sulfatase activity, contains SUMF1/FGE domain</fullName>
    </submittedName>
</protein>
<name>A0A1L9C2P9_9EURY</name>
<keyword evidence="7" id="KW-1185">Reference proteome</keyword>
<sequence>MTKEQQPIAVDEAYIIRDNQFWYNDCSFADFVRDKAAIVVNISGLGIRTLEHAERGIDGRLTSSYKIPPVDQRWWKAHRGEAVRLELLSIENEGVKPSTFPLHVARETEFYQGYIRFKMSVTNKSSSLIADVVLDFTFDEKLLNIADYGEYPVKNGKIILGNIYGGKSKSIAILFDPLTCTKAADINCHIIYADHEGRMSSTFMKPKEISVICPIMKTESDINIGRLKEFIANLPTKDSRVYEIKSGFNIDKLTSLAREVVEKYDVRHVRNLHTRDGKICEIWYYGNTKVTKDAIVIKISVSTEYSTMELFAATRNAETLTGLLAEIGRDLKNAVESKTSGKGGIINVTIKDSIVQRSNLLDMCDIDGTCDVNIVIEDSVVERTSIATVNEEVKHLHREKEELEWQRREVEKRKVQETARLKIPEEKEITIKDAKRKRTHSAYSSQKVKSSSHSTQLQSLSPQKKSGKKVLISLLFILLLGGLWMGLGGSENSTTINSQNMDDLDVVSFTNTVESDEDSTSSSLENAGNEHNTISYDVADFKTYTNSIGMEFVLIPAGEFMMGSPEDEEGRENNEGPIHKVTIEKAYYLGKYEITREQWFEVMGDTSSNISKPNYPIVDISWYEVQNFIKKLNEKEETNRYRLPTEAEWEYACRANTKTKYYFGDDENKLSGYTELLGGRYQVGRKKPNPWGLYDMHGNVWEWVQDDYHKNYVNAPNSTIAWKSKNSNFKVIRGGASGLLPNHYRSAVRTGEKSGSNYCNLGFRLVMES</sequence>
<dbReference type="SUPFAM" id="SSF56436">
    <property type="entry name" value="C-type lectin-like"/>
    <property type="match status" value="1"/>
</dbReference>
<dbReference type="Proteomes" id="UP000193969">
    <property type="component" value="Unassembled WGS sequence"/>
</dbReference>
<evidence type="ECO:0000313" key="5">
    <source>
        <dbReference type="EMBL" id="SMH36882.1"/>
    </source>
</evidence>
<dbReference type="InterPro" id="IPR005532">
    <property type="entry name" value="SUMF_dom"/>
</dbReference>
<gene>
    <name evidence="4" type="ORF">MPF_1660</name>
    <name evidence="5" type="ORF">SAMN06264941_1102</name>
</gene>
<dbReference type="PANTHER" id="PTHR23150">
    <property type="entry name" value="SULFATASE MODIFYING FACTOR 1, 2"/>
    <property type="match status" value="1"/>
</dbReference>
<dbReference type="InterPro" id="IPR042095">
    <property type="entry name" value="SUMF_sf"/>
</dbReference>
<dbReference type="GO" id="GO:0120147">
    <property type="term" value="F:formylglycine-generating oxidase activity"/>
    <property type="evidence" value="ECO:0007669"/>
    <property type="project" value="TreeGrafter"/>
</dbReference>
<reference evidence="4 6" key="1">
    <citation type="submission" date="2014-12" db="EMBL/GenBank/DDBJ databases">
        <title>The genome sequence of Methanohalophilus portucalensis strain FDF1.</title>
        <authorList>
            <person name="Lai M.-C."/>
            <person name="Lai S.-J."/>
        </authorList>
    </citation>
    <scope>NUCLEOTIDE SEQUENCE [LARGE SCALE GENOMIC DNA]</scope>
    <source>
        <strain evidence="4 6">FDF-1</strain>
    </source>
</reference>
<dbReference type="STRING" id="523843.SAMN06264941_1102"/>
<dbReference type="Gene3D" id="3.90.1580.10">
    <property type="entry name" value="paralog of FGE (formylglycine-generating enzyme)"/>
    <property type="match status" value="1"/>
</dbReference>
<feature type="compositionally biased region" description="Low complexity" evidence="2">
    <location>
        <begin position="441"/>
        <end position="461"/>
    </location>
</feature>
<dbReference type="PANTHER" id="PTHR23150:SF19">
    <property type="entry name" value="FORMYLGLYCINE-GENERATING ENZYME"/>
    <property type="match status" value="1"/>
</dbReference>
<dbReference type="Proteomes" id="UP000185713">
    <property type="component" value="Unassembled WGS sequence"/>
</dbReference>
<dbReference type="EMBL" id="FXBN01000002">
    <property type="protein sequence ID" value="SMH36882.1"/>
    <property type="molecule type" value="Genomic_DNA"/>
</dbReference>
<accession>A0A1L9C2P9</accession>
<reference evidence="5" key="2">
    <citation type="submission" date="2017-04" db="EMBL/GenBank/DDBJ databases">
        <authorList>
            <person name="Afonso C.L."/>
            <person name="Miller P.J."/>
            <person name="Scott M.A."/>
            <person name="Spackman E."/>
            <person name="Goraichik I."/>
            <person name="Dimitrov K.M."/>
            <person name="Suarez D.L."/>
            <person name="Swayne D.E."/>
        </authorList>
    </citation>
    <scope>NUCLEOTIDE SEQUENCE [LARGE SCALE GENOMIC DNA]</scope>
    <source>
        <strain evidence="5">FDF-1</strain>
    </source>
</reference>
<evidence type="ECO:0000313" key="7">
    <source>
        <dbReference type="Proteomes" id="UP000193969"/>
    </source>
</evidence>
<reference evidence="7" key="3">
    <citation type="submission" date="2017-04" db="EMBL/GenBank/DDBJ databases">
        <authorList>
            <person name="Varghese N."/>
            <person name="Submissions S."/>
        </authorList>
    </citation>
    <scope>NUCLEOTIDE SEQUENCE [LARGE SCALE GENOMIC DNA]</scope>
    <source>
        <strain evidence="7">FDF-1</strain>
    </source>
</reference>
<keyword evidence="1" id="KW-0175">Coiled coil</keyword>
<dbReference type="InterPro" id="IPR051043">
    <property type="entry name" value="Sulfatase_Mod_Factor_Kinase"/>
</dbReference>
<dbReference type="EMBL" id="JWTK01000005">
    <property type="protein sequence ID" value="OJH48812.1"/>
    <property type="molecule type" value="Genomic_DNA"/>
</dbReference>
<organism evidence="4 6">
    <name type="scientific">Methanohalophilus portucalensis FDF-1</name>
    <dbReference type="NCBI Taxonomy" id="523843"/>
    <lineage>
        <taxon>Archaea</taxon>
        <taxon>Methanobacteriati</taxon>
        <taxon>Methanobacteriota</taxon>
        <taxon>Stenosarchaea group</taxon>
        <taxon>Methanomicrobia</taxon>
        <taxon>Methanosarcinales</taxon>
        <taxon>Methanosarcinaceae</taxon>
        <taxon>Methanohalophilus</taxon>
    </lineage>
</organism>
<evidence type="ECO:0000256" key="1">
    <source>
        <dbReference type="SAM" id="Coils"/>
    </source>
</evidence>
<evidence type="ECO:0000313" key="4">
    <source>
        <dbReference type="EMBL" id="OJH48812.1"/>
    </source>
</evidence>